<feature type="compositionally biased region" description="Basic residues" evidence="1">
    <location>
        <begin position="315"/>
        <end position="328"/>
    </location>
</feature>
<sequence>MAPSHRNIMHSIKSVQASAASLHDRTQFAGAAFAHVARALSELHDAIRKLRIAAEGPSALPRGPAARLLLTSLVMNCDMSLNQLTDMLEEHPSAKTGAEKSIVAFLHTKLVRQRVDIDLFLAAVQKDEDVYSGAAVSSVEPELWQCFFTEICGRDSPDNASLPQTTTKKLDFLHLTQQRASSPLDDEPKQWHHYISTADILLSDQSRSARLEPDGSGREISPDATWTRLDRRLISAQVLEQAGLRYEARRDSVSVLGTLSPSQMRELAERSAQVRQGRALLNSPAIRPLAREAEKKEAPFRSGLDEAADRDAQRRRTRRHRHRHRSRSCHSNETAKKEAMRMRDLLGVIGSIASVVSLAKEFA</sequence>
<feature type="region of interest" description="Disordered" evidence="1">
    <location>
        <begin position="286"/>
        <end position="336"/>
    </location>
</feature>
<dbReference type="InterPro" id="IPR058348">
    <property type="entry name" value="DUF8035"/>
</dbReference>
<gene>
    <name evidence="3" type="ORF">L249_7574</name>
</gene>
<dbReference type="Pfam" id="PF26118">
    <property type="entry name" value="DUF8035"/>
    <property type="match status" value="1"/>
</dbReference>
<dbReference type="AlphaFoldDB" id="A0A367LB87"/>
<feature type="compositionally biased region" description="Basic and acidic residues" evidence="1">
    <location>
        <begin position="289"/>
        <end position="314"/>
    </location>
</feature>
<dbReference type="EMBL" id="LKCN02000010">
    <property type="protein sequence ID" value="RCI11690.1"/>
    <property type="molecule type" value="Genomic_DNA"/>
</dbReference>
<feature type="domain" description="DUF8035" evidence="2">
    <location>
        <begin position="223"/>
        <end position="276"/>
    </location>
</feature>
<dbReference type="Proteomes" id="UP000253664">
    <property type="component" value="Unassembled WGS sequence"/>
</dbReference>
<proteinExistence type="predicted"/>
<name>A0A367LB87_9HYPO</name>
<protein>
    <recommendedName>
        <fullName evidence="2">DUF8035 domain-containing protein</fullName>
    </recommendedName>
</protein>
<accession>A0A367LB87</accession>
<dbReference type="PANTHER" id="PTHR42081">
    <property type="entry name" value="ZINC FINGER PROTEIN DHHC DOMAIN CONTAINING PROTEIN"/>
    <property type="match status" value="1"/>
</dbReference>
<reference evidence="3 4" key="1">
    <citation type="journal article" date="2015" name="BMC Genomics">
        <title>Insights from the genome of Ophiocordyceps polyrhachis-furcata to pathogenicity and host specificity in insect fungi.</title>
        <authorList>
            <person name="Wichadakul D."/>
            <person name="Kobmoo N."/>
            <person name="Ingsriswang S."/>
            <person name="Tangphatsornruang S."/>
            <person name="Chantasingh D."/>
            <person name="Luangsa-ard J.J."/>
            <person name="Eurwilaichitr L."/>
        </authorList>
    </citation>
    <scope>NUCLEOTIDE SEQUENCE [LARGE SCALE GENOMIC DNA]</scope>
    <source>
        <strain evidence="3 4">BCC 54312</strain>
    </source>
</reference>
<keyword evidence="4" id="KW-1185">Reference proteome</keyword>
<evidence type="ECO:0000313" key="3">
    <source>
        <dbReference type="EMBL" id="RCI11690.1"/>
    </source>
</evidence>
<evidence type="ECO:0000256" key="1">
    <source>
        <dbReference type="SAM" id="MobiDB-lite"/>
    </source>
</evidence>
<organism evidence="3 4">
    <name type="scientific">Ophiocordyceps polyrhachis-furcata BCC 54312</name>
    <dbReference type="NCBI Taxonomy" id="1330021"/>
    <lineage>
        <taxon>Eukaryota</taxon>
        <taxon>Fungi</taxon>
        <taxon>Dikarya</taxon>
        <taxon>Ascomycota</taxon>
        <taxon>Pezizomycotina</taxon>
        <taxon>Sordariomycetes</taxon>
        <taxon>Hypocreomycetidae</taxon>
        <taxon>Hypocreales</taxon>
        <taxon>Ophiocordycipitaceae</taxon>
        <taxon>Ophiocordyceps</taxon>
    </lineage>
</organism>
<evidence type="ECO:0000259" key="2">
    <source>
        <dbReference type="Pfam" id="PF26118"/>
    </source>
</evidence>
<evidence type="ECO:0000313" key="4">
    <source>
        <dbReference type="Proteomes" id="UP000253664"/>
    </source>
</evidence>
<dbReference type="OrthoDB" id="10261782at2759"/>
<dbReference type="PANTHER" id="PTHR42081:SF2">
    <property type="entry name" value="NIPPED-B-LIKE PROTEIN B"/>
    <property type="match status" value="1"/>
</dbReference>
<comment type="caution">
    <text evidence="3">The sequence shown here is derived from an EMBL/GenBank/DDBJ whole genome shotgun (WGS) entry which is preliminary data.</text>
</comment>